<gene>
    <name evidence="3" type="ORF">RF819_19500</name>
</gene>
<name>A0A1T1AWT6_RHOFE</name>
<dbReference type="STRING" id="28066.RF819_19500"/>
<dbReference type="Proteomes" id="UP000190750">
    <property type="component" value="Unassembled WGS sequence"/>
</dbReference>
<feature type="coiled-coil region" evidence="1">
    <location>
        <begin position="100"/>
        <end position="140"/>
    </location>
</feature>
<proteinExistence type="predicted"/>
<keyword evidence="4" id="KW-1185">Reference proteome</keyword>
<dbReference type="PROSITE" id="PS51257">
    <property type="entry name" value="PROKAR_LIPOPROTEIN"/>
    <property type="match status" value="1"/>
</dbReference>
<evidence type="ECO:0008006" key="5">
    <source>
        <dbReference type="Google" id="ProtNLM"/>
    </source>
</evidence>
<evidence type="ECO:0000313" key="4">
    <source>
        <dbReference type="Proteomes" id="UP000190750"/>
    </source>
</evidence>
<accession>A0A1T1AWT6</accession>
<protein>
    <recommendedName>
        <fullName evidence="5">DUF1800 domain-containing protein</fullName>
    </recommendedName>
</protein>
<dbReference type="EMBL" id="MTJN01000002">
    <property type="protein sequence ID" value="OOV08589.1"/>
    <property type="molecule type" value="Genomic_DNA"/>
</dbReference>
<dbReference type="RefSeq" id="WP_244899934.1">
    <property type="nucleotide sequence ID" value="NZ_MTJN01000002.1"/>
</dbReference>
<feature type="signal peptide" evidence="2">
    <location>
        <begin position="1"/>
        <end position="27"/>
    </location>
</feature>
<reference evidence="3 4" key="1">
    <citation type="submission" date="2017-01" db="EMBL/GenBank/DDBJ databases">
        <title>Genome sequencing of Rhodoferax fermentans JCM 7819.</title>
        <authorList>
            <person name="Kim Y.J."/>
            <person name="Farh M.E.-A."/>
            <person name="Yang D.-C."/>
        </authorList>
    </citation>
    <scope>NUCLEOTIDE SEQUENCE [LARGE SCALE GENOMIC DNA]</scope>
    <source>
        <strain evidence="3 4">JCM 7819</strain>
    </source>
</reference>
<evidence type="ECO:0000313" key="3">
    <source>
        <dbReference type="EMBL" id="OOV08589.1"/>
    </source>
</evidence>
<keyword evidence="1" id="KW-0175">Coiled coil</keyword>
<sequence>MFVEHWRMTHLPLLGAATLSLLLASCAAPQTGQNQQFSAADTAYQQVNHLTWGANTSAVEHFRQQGAEQYLQNQLHPARCPLAPELQQQIDGMRITTTPLLELVQQMEQQRKEADALGNDEAKKAAQQAYQQELNRLRRESTTRHILRALYSPCQVQEQMTWFWLNHFSVHQGKGNLRAMLGDYEENAIRPHALGKFRELLGAVATHPAMLRYLDNEQNAAGKINENFARELMELHTLGVDGGYSQHDVQELARVLTGAGINSNASNSLQKKELQALYVRRGAFEFSPNRHDFGNKSLLGQPLQGKGLAELNEALDRLAAHPATARFISHKLAVYWLADEPPAALVKRMAEAFQKSQGDIAATLAVLLNAPEFAQASGRKFKDPMRYVVSAVRLAYDQKPILNTGPILNWLERMGEPLYGRVTPDGYPLTANAWDSPGQMSTRFEIAKAIGSGSAGLFKSDGPQPQERAAFPQLANALYFQSMAATLSPATLRALEQASSAQEWNTFLLSSPEMMVR</sequence>
<feature type="chain" id="PRO_5010534596" description="DUF1800 domain-containing protein" evidence="2">
    <location>
        <begin position="28"/>
        <end position="517"/>
    </location>
</feature>
<comment type="caution">
    <text evidence="3">The sequence shown here is derived from an EMBL/GenBank/DDBJ whole genome shotgun (WGS) entry which is preliminary data.</text>
</comment>
<evidence type="ECO:0000256" key="2">
    <source>
        <dbReference type="SAM" id="SignalP"/>
    </source>
</evidence>
<organism evidence="3 4">
    <name type="scientific">Rhodoferax fermentans</name>
    <dbReference type="NCBI Taxonomy" id="28066"/>
    <lineage>
        <taxon>Bacteria</taxon>
        <taxon>Pseudomonadati</taxon>
        <taxon>Pseudomonadota</taxon>
        <taxon>Betaproteobacteria</taxon>
        <taxon>Burkholderiales</taxon>
        <taxon>Comamonadaceae</taxon>
        <taxon>Rhodoferax</taxon>
    </lineage>
</organism>
<dbReference type="InterPro" id="IPR014917">
    <property type="entry name" value="DUF1800"/>
</dbReference>
<dbReference type="Pfam" id="PF08811">
    <property type="entry name" value="DUF1800"/>
    <property type="match status" value="1"/>
</dbReference>
<keyword evidence="2" id="KW-0732">Signal</keyword>
<dbReference type="AlphaFoldDB" id="A0A1T1AWT6"/>
<evidence type="ECO:0000256" key="1">
    <source>
        <dbReference type="SAM" id="Coils"/>
    </source>
</evidence>